<name>X0S0Q9_9ZZZZ</name>
<feature type="non-terminal residue" evidence="1">
    <location>
        <position position="98"/>
    </location>
</feature>
<gene>
    <name evidence="1" type="ORF">S01H1_17056</name>
</gene>
<protein>
    <submittedName>
        <fullName evidence="1">Uncharacterized protein</fullName>
    </submittedName>
</protein>
<organism evidence="1">
    <name type="scientific">marine sediment metagenome</name>
    <dbReference type="NCBI Taxonomy" id="412755"/>
    <lineage>
        <taxon>unclassified sequences</taxon>
        <taxon>metagenomes</taxon>
        <taxon>ecological metagenomes</taxon>
    </lineage>
</organism>
<comment type="caution">
    <text evidence="1">The sequence shown here is derived from an EMBL/GenBank/DDBJ whole genome shotgun (WGS) entry which is preliminary data.</text>
</comment>
<evidence type="ECO:0000313" key="1">
    <source>
        <dbReference type="EMBL" id="GAF68856.1"/>
    </source>
</evidence>
<dbReference type="EMBL" id="BARS01009013">
    <property type="protein sequence ID" value="GAF68856.1"/>
    <property type="molecule type" value="Genomic_DNA"/>
</dbReference>
<proteinExistence type="predicted"/>
<accession>X0S0Q9</accession>
<dbReference type="AlphaFoldDB" id="X0S0Q9"/>
<sequence>MNDQRRCTVDINVRRLACIVLPLGLLVALLAPPLVAFAKNKPKLSYFDRLALANWKHVMRVDKSDKHWRPTGMLLIAAKPTEVMSTFMDFKTISTFMP</sequence>
<reference evidence="1" key="1">
    <citation type="journal article" date="2014" name="Front. Microbiol.">
        <title>High frequency of phylogenetically diverse reductive dehalogenase-homologous genes in deep subseafloor sedimentary metagenomes.</title>
        <authorList>
            <person name="Kawai M."/>
            <person name="Futagami T."/>
            <person name="Toyoda A."/>
            <person name="Takaki Y."/>
            <person name="Nishi S."/>
            <person name="Hori S."/>
            <person name="Arai W."/>
            <person name="Tsubouchi T."/>
            <person name="Morono Y."/>
            <person name="Uchiyama I."/>
            <person name="Ito T."/>
            <person name="Fujiyama A."/>
            <person name="Inagaki F."/>
            <person name="Takami H."/>
        </authorList>
    </citation>
    <scope>NUCLEOTIDE SEQUENCE</scope>
    <source>
        <strain evidence="1">Expedition CK06-06</strain>
    </source>
</reference>